<proteinExistence type="predicted"/>
<organism evidence="2 3">
    <name type="scientific">Methylotuvimicrobium alcaliphilum (strain DSM 19304 / NCIMB 14124 / VKM B-2133 / 20Z)</name>
    <name type="common">Methylomicrobium alcaliphilum</name>
    <dbReference type="NCBI Taxonomy" id="1091494"/>
    <lineage>
        <taxon>Bacteria</taxon>
        <taxon>Pseudomonadati</taxon>
        <taxon>Pseudomonadota</taxon>
        <taxon>Gammaproteobacteria</taxon>
        <taxon>Methylococcales</taxon>
        <taxon>Methylococcaceae</taxon>
        <taxon>Methylotuvimicrobium</taxon>
    </lineage>
</organism>
<keyword evidence="3" id="KW-1185">Reference proteome</keyword>
<dbReference type="EMBL" id="FO082060">
    <property type="protein sequence ID" value="CCE25320.1"/>
    <property type="molecule type" value="Genomic_DNA"/>
</dbReference>
<accession>G4SXF6</accession>
<dbReference type="KEGG" id="mah:MEALZ_3662"/>
<dbReference type="AlphaFoldDB" id="G4SXF6"/>
<feature type="signal peptide" evidence="1">
    <location>
        <begin position="1"/>
        <end position="23"/>
    </location>
</feature>
<evidence type="ECO:0000313" key="3">
    <source>
        <dbReference type="Proteomes" id="UP000008315"/>
    </source>
</evidence>
<dbReference type="RefSeq" id="WP_014150075.1">
    <property type="nucleotide sequence ID" value="NC_016112.1"/>
</dbReference>
<keyword evidence="1" id="KW-0732">Signal</keyword>
<dbReference type="HOGENOM" id="CLU_104230_0_0_6"/>
<feature type="chain" id="PRO_5003468026" description="Lipoprotein SmpA/OmlA domain-containing protein" evidence="1">
    <location>
        <begin position="24"/>
        <end position="187"/>
    </location>
</feature>
<evidence type="ECO:0000313" key="2">
    <source>
        <dbReference type="EMBL" id="CCE25320.1"/>
    </source>
</evidence>
<reference evidence="3" key="1">
    <citation type="journal article" date="2012" name="J. Bacteriol.">
        <title>Genome sequence of the haloalkaliphilic methanotrophic bacterium Methylomicrobium alcaliphilum 20Z.</title>
        <authorList>
            <person name="Vuilleumier S."/>
            <person name="Khmelenina V.N."/>
            <person name="Bringel F."/>
            <person name="Reshetnikov A.S."/>
            <person name="Lajus A."/>
            <person name="Mangenot S."/>
            <person name="Rouy Z."/>
            <person name="Op den Camp H.J."/>
            <person name="Jetten M.S."/>
            <person name="Dispirito A.A."/>
            <person name="Dunfield P."/>
            <person name="Klotz M.G."/>
            <person name="Semrau J.D."/>
            <person name="Stein L.Y."/>
            <person name="Barbe V."/>
            <person name="Medigue C."/>
            <person name="Trotsenko Y.A."/>
            <person name="Kalyuzhnaya M.G."/>
        </authorList>
    </citation>
    <scope>NUCLEOTIDE SEQUENCE [LARGE SCALE GENOMIC DNA]</scope>
    <source>
        <strain evidence="3">DSM 19304 / NCIMB 14124 / VKM B-2133 / 20Z</strain>
    </source>
</reference>
<sequence length="187" mass="21490">MMRTTTYGLFLLILFSLASCTRAIKPEALPSHITLGDTYYTQFVMRYEKDVHPTTNYRRGASIPVNTPVRLLKMTNKTIEVEVDNSSQHLTVKNFQKHTGDDVYQAFDKLFAPNKVDLSRFNALEKQHIQNGTVAKGMSKDAVLVAIGYPPMTQTPSLDGNRWVYWSHRFNRFNVHFKDGKVSWVEE</sequence>
<dbReference type="Proteomes" id="UP000008315">
    <property type="component" value="Chromosome"/>
</dbReference>
<name>G4SXF6_META2</name>
<evidence type="ECO:0008006" key="4">
    <source>
        <dbReference type="Google" id="ProtNLM"/>
    </source>
</evidence>
<gene>
    <name evidence="2" type="ordered locus">MEALZ_3662</name>
</gene>
<evidence type="ECO:0000256" key="1">
    <source>
        <dbReference type="SAM" id="SignalP"/>
    </source>
</evidence>
<protein>
    <recommendedName>
        <fullName evidence="4">Lipoprotein SmpA/OmlA domain-containing protein</fullName>
    </recommendedName>
</protein>
<dbReference type="PROSITE" id="PS51257">
    <property type="entry name" value="PROKAR_LIPOPROTEIN"/>
    <property type="match status" value="1"/>
</dbReference>
<dbReference type="PATRIC" id="fig|271065.3.peg.3782"/>
<dbReference type="STRING" id="1091494.MEALZ_3662"/>